<feature type="compositionally biased region" description="Basic and acidic residues" evidence="1">
    <location>
        <begin position="932"/>
        <end position="954"/>
    </location>
</feature>
<feature type="compositionally biased region" description="Polar residues" evidence="1">
    <location>
        <begin position="844"/>
        <end position="853"/>
    </location>
</feature>
<name>A0A8T1V919_9STRA</name>
<protein>
    <submittedName>
        <fullName evidence="2">Uncharacterized protein</fullName>
    </submittedName>
</protein>
<feature type="compositionally biased region" description="Basic and acidic residues" evidence="1">
    <location>
        <begin position="423"/>
        <end position="432"/>
    </location>
</feature>
<evidence type="ECO:0000313" key="3">
    <source>
        <dbReference type="Proteomes" id="UP000694044"/>
    </source>
</evidence>
<gene>
    <name evidence="2" type="ORF">PHYPSEUDO_011037</name>
</gene>
<dbReference type="OrthoDB" id="113900at2759"/>
<proteinExistence type="predicted"/>
<feature type="compositionally biased region" description="Polar residues" evidence="1">
    <location>
        <begin position="394"/>
        <end position="421"/>
    </location>
</feature>
<evidence type="ECO:0000256" key="1">
    <source>
        <dbReference type="SAM" id="MobiDB-lite"/>
    </source>
</evidence>
<feature type="compositionally biased region" description="Basic and acidic residues" evidence="1">
    <location>
        <begin position="1026"/>
        <end position="1041"/>
    </location>
</feature>
<feature type="compositionally biased region" description="Acidic residues" evidence="1">
    <location>
        <begin position="979"/>
        <end position="990"/>
    </location>
</feature>
<feature type="compositionally biased region" description="Basic and acidic residues" evidence="1">
    <location>
        <begin position="1000"/>
        <end position="1009"/>
    </location>
</feature>
<sequence length="1131" mass="126336">MAEASTNGAAPRETMNWLKGLLDAGEDSSDSTPQPKEQKPIPDKSKSVGKKLKQSPGRKAHKKATSIKEDAMVEARREQQDGVNGIVKQRQEGSDGTDGDDAPTRQRSESGQTHQHSHHGPHGKTHQEKISMTSLVDTGGKRRRRKLEGTSGKMPQRKRPHVVKEKGADEKERAAELEVKDPIDPAKAKAAALRQRRMKKLHARRKATGEHERLAAVKLKRHELSEVSRLKRNQREQMRKTRKAPAAADIDAKINGEGKERPHSAPLSAEEAKERKRMLERQRLATIKANKELRELKSPSGSTLKRPRSAGSNKERRQQRKHEVLHTLEAPSGDHAESSKKRQKLAHVTEGPESAAGSGIPHVKSPSKVSERCAAGKKAVENAMVAGAPHERNAVNSRPSSAINNVNGPQSQEHSVQNQEPCQVKEEVKEEGQVDSSALPRSVHVAVKPQDKDENAISDVKEDMLLDMAPIPRRTITVDAPAPSSAASFVIPKRYGKNTEEQVEVRGMSRAIPAGPHSDHKPLGGRVPVAMKPLPSPDLSPQLSNRDPIRPQQKRTKYPVPVKNSMLSAYDKIIMRLARKRNSIFLAAAELAAQSPSADNKLPATRMTGYEVCDADGKVLPDLVPRLSCATKRDMSADKDSFAASFFGVSLVAPKAKGTVSPAVEKCADMEGRHMNCYEELCFERPEDRDFYQQRMYGTTFVPQHLRGRATLIIRSARFERKSTGIRFNQDRDREELAASLSKRYTFKKSVPRCEIPRENWQKIMRNQPGIVYLHYNNIEDAERASYLFRDDSGNSLELKREHKSRVVGSRESSPADGVESHRTPRRSCSSERSPPKSSPQSSQGVSARNTPHWQRERQRSTNRSSRYDRPPSAQRNGSEGQYGPSVNGCRSRSRSRSHSRPKRFPGQQHDSAAKGTDSETGNEELVSACEVAKRGAQDSKSTSKSDRGGDAPDRAALPSAPFSPRRSTQDRSPRDQDLESGEEQEEGEMESSAVAVPESIDRSNDRGGRQCSRSPLRSWQQPDDVQSHQRQEDYRGHPYEQHYNCGPDRRRSRSRSRPRPEGFAPWGGGGRDDGWDSSYAKERRPREYGPADDYDNRRRMYSATDRYGGRDHRGGGYSDDRDDAYPRPYY</sequence>
<feature type="compositionally biased region" description="Polar residues" evidence="1">
    <location>
        <begin position="1012"/>
        <end position="1025"/>
    </location>
</feature>
<feature type="region of interest" description="Disordered" evidence="1">
    <location>
        <begin position="390"/>
        <end position="452"/>
    </location>
</feature>
<feature type="compositionally biased region" description="Basic and acidic residues" evidence="1">
    <location>
        <begin position="968"/>
        <end position="978"/>
    </location>
</feature>
<evidence type="ECO:0000313" key="2">
    <source>
        <dbReference type="EMBL" id="KAG7377782.1"/>
    </source>
</evidence>
<dbReference type="EMBL" id="JAGDFM010000483">
    <property type="protein sequence ID" value="KAG7377782.1"/>
    <property type="molecule type" value="Genomic_DNA"/>
</dbReference>
<feature type="region of interest" description="Disordered" evidence="1">
    <location>
        <begin position="228"/>
        <end position="375"/>
    </location>
</feature>
<feature type="compositionally biased region" description="Basic residues" evidence="1">
    <location>
        <begin position="115"/>
        <end position="124"/>
    </location>
</feature>
<feature type="region of interest" description="Disordered" evidence="1">
    <location>
        <begin position="800"/>
        <end position="1131"/>
    </location>
</feature>
<feature type="compositionally biased region" description="Basic and acidic residues" evidence="1">
    <location>
        <begin position="228"/>
        <end position="239"/>
    </location>
</feature>
<feature type="region of interest" description="Disordered" evidence="1">
    <location>
        <begin position="534"/>
        <end position="555"/>
    </location>
</feature>
<feature type="compositionally biased region" description="Basic and acidic residues" evidence="1">
    <location>
        <begin position="854"/>
        <end position="870"/>
    </location>
</feature>
<comment type="caution">
    <text evidence="2">The sequence shown here is derived from an EMBL/GenBank/DDBJ whole genome shotgun (WGS) entry which is preliminary data.</text>
</comment>
<feature type="compositionally biased region" description="Basic and acidic residues" evidence="1">
    <location>
        <begin position="36"/>
        <end position="46"/>
    </location>
</feature>
<feature type="compositionally biased region" description="Basic and acidic residues" evidence="1">
    <location>
        <begin position="66"/>
        <end position="80"/>
    </location>
</feature>
<feature type="compositionally biased region" description="Basic and acidic residues" evidence="1">
    <location>
        <begin position="270"/>
        <end position="297"/>
    </location>
</feature>
<accession>A0A8T1V919</accession>
<feature type="compositionally biased region" description="Basic and acidic residues" evidence="1">
    <location>
        <begin position="250"/>
        <end position="263"/>
    </location>
</feature>
<dbReference type="AlphaFoldDB" id="A0A8T1V919"/>
<keyword evidence="3" id="KW-1185">Reference proteome</keyword>
<feature type="region of interest" description="Disordered" evidence="1">
    <location>
        <begin position="1"/>
        <end position="173"/>
    </location>
</feature>
<feature type="compositionally biased region" description="Basic and acidic residues" evidence="1">
    <location>
        <begin position="1071"/>
        <end position="1099"/>
    </location>
</feature>
<feature type="compositionally biased region" description="Basic residues" evidence="1">
    <location>
        <begin position="47"/>
        <end position="65"/>
    </location>
</feature>
<feature type="compositionally biased region" description="Basic and acidic residues" evidence="1">
    <location>
        <begin position="162"/>
        <end position="173"/>
    </location>
</feature>
<feature type="compositionally biased region" description="Basic and acidic residues" evidence="1">
    <location>
        <begin position="313"/>
        <end position="340"/>
    </location>
</feature>
<organism evidence="2 3">
    <name type="scientific">Phytophthora pseudosyringae</name>
    <dbReference type="NCBI Taxonomy" id="221518"/>
    <lineage>
        <taxon>Eukaryota</taxon>
        <taxon>Sar</taxon>
        <taxon>Stramenopiles</taxon>
        <taxon>Oomycota</taxon>
        <taxon>Peronosporomycetes</taxon>
        <taxon>Peronosporales</taxon>
        <taxon>Peronosporaceae</taxon>
        <taxon>Phytophthora</taxon>
    </lineage>
</organism>
<dbReference type="Proteomes" id="UP000694044">
    <property type="component" value="Unassembled WGS sequence"/>
</dbReference>
<reference evidence="2" key="1">
    <citation type="submission" date="2021-02" db="EMBL/GenBank/DDBJ databases">
        <authorList>
            <person name="Palmer J.M."/>
        </authorList>
    </citation>
    <scope>NUCLEOTIDE SEQUENCE</scope>
    <source>
        <strain evidence="2">SCRP734</strain>
    </source>
</reference>
<feature type="compositionally biased region" description="Basic residues" evidence="1">
    <location>
        <begin position="892"/>
        <end position="904"/>
    </location>
</feature>